<evidence type="ECO:0000313" key="3">
    <source>
        <dbReference type="EMBL" id="GKT31626.1"/>
    </source>
</evidence>
<feature type="region of interest" description="Disordered" evidence="2">
    <location>
        <begin position="1263"/>
        <end position="1286"/>
    </location>
</feature>
<feature type="region of interest" description="Disordered" evidence="2">
    <location>
        <begin position="866"/>
        <end position="947"/>
    </location>
</feature>
<feature type="coiled-coil region" evidence="1">
    <location>
        <begin position="234"/>
        <end position="363"/>
    </location>
</feature>
<feature type="coiled-coil region" evidence="1">
    <location>
        <begin position="1533"/>
        <end position="1567"/>
    </location>
</feature>
<sequence length="1732" mass="197795">MSYQHQLYSSPNPYQMEHGSSGQPFDREDSVSPIRSHQYRPDMHASLSQIQSSPLVKGYGYHDDDSSGPMRGDTPPLKEMDLGMIAQGELRRTSREHDEVAFFHNVASTIASRVEDMKKDMDSRMTYVRASTHDDVELQREIGELRYRNEKNLSLIEELRKQISSTKSSKESLTIEFRQKLESEQDRHHATQRELEIQTRMLGETRQHFNMEVTRLNDVISKLDGEKKDNEIKVRELFNESSRLRTKIELLEEELKRKSLELRSQNDLIITLEHSSKSHETTVEELKKQRDEANLTIEELRVSLQDCKELLSSCESTNRTQEGEIGALRAEKSERERHARDQRELLEREIAQLKEQRSKLMIERPDKHNAGTSTHILSHDVCGTSEKDQLRLCLRRIKEISERIDSSSLSSVPESVSLDSAASLASAFVSGSKIRSEEESHSGSYLKEQRSKLMIERPDKHNAGTSTHILSHDVCGTSEKDQLRLCLRRIKEISERIDSSSLSSVPESVSLDSAASLASAFVSGSKIRSEEESHSGSYVDTAENAGGEFSLSSLRDSFTGSGKMKDVSLNSLLADLVSSVAHANSMVSKLFSSTTSKFELSLEQMQKMQDTVSNLKRQLEEEKRSKASLMRSTEEEIRDLKESLNKISKNSSEKVDRHREHINSLLEDGSHIRGACERLCEESKWMLGRYSSFPSVSFDDIDRLMSPSSPSSSSSSASPSASMGTSFTIKPLSASLTECISIIDGLKSCIREEKERRREETERRREEEEELREERREELIRLEQQRTAARKLSESVLERDTLTKLEIEKHRKRMEEEMRVVERQREEISRERQQLVEEKELLLTRESKLHTQSHLLHSKYLQSTAPHGSLPLPMTSESSTSTVPVSSSSVSTSTVPITPIHPSSSETSMAHRSLQSSSMTGGVPHHQATVPQGPGVSFPHSHSQHAGAPKTIEELESLSVMFEDHPDGSMISRTQPISTSSTQFHGQNNGSTSNGDHIIKAEYEERIRLLEEKIEEEREGREYAENRQREEQMKRKDEETKRMEAEEMLRSVQELQSKGMKPSESNHSLRQPKQTATVSMDDLDDHHSSPSDSIHSHSSHSTHSTHSTHSSPTDGSVERREDRQGEREKEESDSLHHNNRTSPLKSVDILPSTTQTVRKGSEYDMHSTQTTPKQHELELQIEQQKRILEEYREKLSYGDLDKQIERIKILRRELAAEKDHLAEKDHQLQMAMSDLRETKEKNEELRSLNRELAQKLTLASARDTKNGEIDHRTTQLSRSSPHQEKMTIESLMGATSEEEAKDMPTIARQFVSFEAESRAHEVTKEKLFTLREKFEHMKEECEELRHERDKLHESYSKLADEQERMTQMLKEQQDKSARLASSRDSGSGAELRDTIRTQTGKIAELNTSLAQLRDKMFKAERCEKRVEDALSRLGMVSVDQWEAKYNATLESIQELRGSVEEYQHLASINADLRDKIATLSHENTRLLKEREAQVEKSEQLTQQVEGFVQAKVPQYERKLSTLSSETRVLTNELQTAMSDLRETKEKNEELRSLNREASRKLNDLIEDRTSWVRLCMRVVDQVQESNSALRRRVRDRYIGLDSDSSSSSSSGLGGSFGSGSPVRSGEYTFSLCSESVSALRTMLIEYRSMRERLPKIEKERDSLRHMSESMKRSDSVERIALIEENSRLKDENTILKRQADLKAGELERAFRFISSMVDEDDPSRSYGSGICK</sequence>
<feature type="compositionally biased region" description="Basic and acidic residues" evidence="2">
    <location>
        <begin position="1116"/>
        <end position="1136"/>
    </location>
</feature>
<evidence type="ECO:0000313" key="4">
    <source>
        <dbReference type="Proteomes" id="UP001057375"/>
    </source>
</evidence>
<feature type="coiled-coil region" evidence="1">
    <location>
        <begin position="598"/>
        <end position="650"/>
    </location>
</feature>
<accession>A0ABQ5KI90</accession>
<evidence type="ECO:0000256" key="1">
    <source>
        <dbReference type="SAM" id="Coils"/>
    </source>
</evidence>
<feature type="region of interest" description="Disordered" evidence="2">
    <location>
        <begin position="753"/>
        <end position="776"/>
    </location>
</feature>
<dbReference type="EMBL" id="BQXS01009709">
    <property type="protein sequence ID" value="GKT31626.1"/>
    <property type="molecule type" value="Genomic_DNA"/>
</dbReference>
<keyword evidence="1" id="KW-0175">Coiled coil</keyword>
<gene>
    <name evidence="3" type="ORF">ADUPG1_006015</name>
</gene>
<feature type="compositionally biased region" description="Low complexity" evidence="2">
    <location>
        <begin position="1099"/>
        <end position="1114"/>
    </location>
</feature>
<feature type="region of interest" description="Disordered" evidence="2">
    <location>
        <begin position="965"/>
        <end position="998"/>
    </location>
</feature>
<reference evidence="3" key="1">
    <citation type="submission" date="2022-03" db="EMBL/GenBank/DDBJ databases">
        <title>Draft genome sequence of Aduncisulcus paluster, a free-living microaerophilic Fornicata.</title>
        <authorList>
            <person name="Yuyama I."/>
            <person name="Kume K."/>
            <person name="Tamura T."/>
            <person name="Inagaki Y."/>
            <person name="Hashimoto T."/>
        </authorList>
    </citation>
    <scope>NUCLEOTIDE SEQUENCE</scope>
    <source>
        <strain evidence="3">NY0171</strain>
    </source>
</reference>
<feature type="compositionally biased region" description="Low complexity" evidence="2">
    <location>
        <begin position="706"/>
        <end position="722"/>
    </location>
</feature>
<feature type="compositionally biased region" description="Polar residues" evidence="2">
    <location>
        <begin position="1"/>
        <end position="23"/>
    </location>
</feature>
<proteinExistence type="predicted"/>
<feature type="region of interest" description="Disordered" evidence="2">
    <location>
        <begin position="1362"/>
        <end position="1391"/>
    </location>
</feature>
<feature type="compositionally biased region" description="Basic and acidic residues" evidence="2">
    <location>
        <begin position="1016"/>
        <end position="1049"/>
    </location>
</feature>
<organism evidence="3 4">
    <name type="scientific">Aduncisulcus paluster</name>
    <dbReference type="NCBI Taxonomy" id="2918883"/>
    <lineage>
        <taxon>Eukaryota</taxon>
        <taxon>Metamonada</taxon>
        <taxon>Carpediemonas-like organisms</taxon>
        <taxon>Aduncisulcus</taxon>
    </lineage>
</organism>
<feature type="region of interest" description="Disordered" evidence="2">
    <location>
        <begin position="55"/>
        <end position="74"/>
    </location>
</feature>
<dbReference type="PANTHER" id="PTHR45615:SF40">
    <property type="entry name" value="MYOSIN HEAVY CHAIN, NON-MUSCLE"/>
    <property type="match status" value="1"/>
</dbReference>
<dbReference type="PANTHER" id="PTHR45615">
    <property type="entry name" value="MYOSIN HEAVY CHAIN, NON-MUSCLE"/>
    <property type="match status" value="1"/>
</dbReference>
<keyword evidence="4" id="KW-1185">Reference proteome</keyword>
<feature type="region of interest" description="Disordered" evidence="2">
    <location>
        <begin position="704"/>
        <end position="725"/>
    </location>
</feature>
<feature type="compositionally biased region" description="Polar residues" evidence="2">
    <location>
        <begin position="1063"/>
        <end position="1078"/>
    </location>
</feature>
<feature type="region of interest" description="Disordered" evidence="2">
    <location>
        <begin position="1016"/>
        <end position="1152"/>
    </location>
</feature>
<feature type="compositionally biased region" description="Polar residues" evidence="2">
    <location>
        <begin position="971"/>
        <end position="995"/>
    </location>
</feature>
<protein>
    <submittedName>
        <fullName evidence="3">Uncharacterized protein</fullName>
    </submittedName>
</protein>
<feature type="coiled-coil region" evidence="1">
    <location>
        <begin position="1469"/>
        <end position="1503"/>
    </location>
</feature>
<feature type="compositionally biased region" description="Basic and acidic residues" evidence="2">
    <location>
        <begin position="1263"/>
        <end position="1273"/>
    </location>
</feature>
<feature type="region of interest" description="Disordered" evidence="2">
    <location>
        <begin position="1"/>
        <end position="33"/>
    </location>
</feature>
<name>A0ABQ5KI90_9EUKA</name>
<dbReference type="Proteomes" id="UP001057375">
    <property type="component" value="Unassembled WGS sequence"/>
</dbReference>
<evidence type="ECO:0000256" key="2">
    <source>
        <dbReference type="SAM" id="MobiDB-lite"/>
    </source>
</evidence>
<feature type="compositionally biased region" description="Polar residues" evidence="2">
    <location>
        <begin position="901"/>
        <end position="920"/>
    </location>
</feature>
<feature type="compositionally biased region" description="Low complexity" evidence="2">
    <location>
        <begin position="875"/>
        <end position="898"/>
    </location>
</feature>
<comment type="caution">
    <text evidence="3">The sequence shown here is derived from an EMBL/GenBank/DDBJ whole genome shotgun (WGS) entry which is preliminary data.</text>
</comment>
<feature type="coiled-coil region" evidence="1">
    <location>
        <begin position="1174"/>
        <end position="1262"/>
    </location>
</feature>